<protein>
    <recommendedName>
        <fullName evidence="3">Outer membrane protein beta-barrel domain-containing protein</fullName>
    </recommendedName>
</protein>
<sequence>MKKNVAVLAFIALIMSWGFSFNLLTLGTYGFTSSSTSLDISNWDDTFKKFDYYSFKVAIMYPAEDSPEMLFGPYFGYTIYDNLNKTQLKDLNSIIENTGYELGIATLYNTEFLFNTKFNVMALGGIHTEDQFQSLSTSININIGLSYKISSLNIFLLGGYESRYFTTDNKMVTINYLPMSLGVEVLF</sequence>
<evidence type="ECO:0008006" key="3">
    <source>
        <dbReference type="Google" id="ProtNLM"/>
    </source>
</evidence>
<evidence type="ECO:0000313" key="1">
    <source>
        <dbReference type="EMBL" id="WGS64816.1"/>
    </source>
</evidence>
<reference evidence="1 2" key="1">
    <citation type="submission" date="2021-02" db="EMBL/GenBank/DDBJ databases">
        <title>Characterization of Marinitoga sp. nov. str. BP5-C20A.</title>
        <authorList>
            <person name="Erauso G."/>
            <person name="Postec A."/>
        </authorList>
    </citation>
    <scope>NUCLEOTIDE SEQUENCE [LARGE SCALE GENOMIC DNA]</scope>
    <source>
        <strain evidence="1 2">BP5-C20A</strain>
    </source>
</reference>
<dbReference type="Proteomes" id="UP001232493">
    <property type="component" value="Chromosome"/>
</dbReference>
<proteinExistence type="predicted"/>
<accession>A0ABY8PQB6</accession>
<organism evidence="1 2">
    <name type="scientific">Marinitoga aeolica</name>
    <dbReference type="NCBI Taxonomy" id="2809031"/>
    <lineage>
        <taxon>Bacteria</taxon>
        <taxon>Thermotogati</taxon>
        <taxon>Thermotogota</taxon>
        <taxon>Thermotogae</taxon>
        <taxon>Petrotogales</taxon>
        <taxon>Petrotogaceae</taxon>
        <taxon>Marinitoga</taxon>
    </lineage>
</organism>
<name>A0ABY8PQB6_9BACT</name>
<gene>
    <name evidence="1" type="ORF">JRV97_10740</name>
</gene>
<evidence type="ECO:0000313" key="2">
    <source>
        <dbReference type="Proteomes" id="UP001232493"/>
    </source>
</evidence>
<dbReference type="EMBL" id="CP069362">
    <property type="protein sequence ID" value="WGS64816.1"/>
    <property type="molecule type" value="Genomic_DNA"/>
</dbReference>
<keyword evidence="2" id="KW-1185">Reference proteome</keyword>
<dbReference type="RefSeq" id="WP_280998758.1">
    <property type="nucleotide sequence ID" value="NZ_CP069362.1"/>
</dbReference>